<reference evidence="4 5" key="1">
    <citation type="submission" date="2019-09" db="EMBL/GenBank/DDBJ databases">
        <authorList>
            <person name="Li Y."/>
        </authorList>
    </citation>
    <scope>NUCLEOTIDE SEQUENCE [LARGE SCALE GENOMIC DNA]</scope>
    <source>
        <strain evidence="4 5">L3-3HA</strain>
    </source>
</reference>
<dbReference type="Pfam" id="PF02525">
    <property type="entry name" value="Flavodoxin_2"/>
    <property type="match status" value="1"/>
</dbReference>
<dbReference type="PANTHER" id="PTHR10204">
    <property type="entry name" value="NAD P H OXIDOREDUCTASE-RELATED"/>
    <property type="match status" value="1"/>
</dbReference>
<organism evidence="4 5">
    <name type="scientific">Affinibrenneria salicis</name>
    <dbReference type="NCBI Taxonomy" id="2590031"/>
    <lineage>
        <taxon>Bacteria</taxon>
        <taxon>Pseudomonadati</taxon>
        <taxon>Pseudomonadota</taxon>
        <taxon>Gammaproteobacteria</taxon>
        <taxon>Enterobacterales</taxon>
        <taxon>Pectobacteriaceae</taxon>
        <taxon>Affinibrenneria</taxon>
    </lineage>
</organism>
<name>A0A5J5G1X4_9GAMM</name>
<proteinExistence type="inferred from homology"/>
<keyword evidence="5" id="KW-1185">Reference proteome</keyword>
<evidence type="ECO:0000256" key="1">
    <source>
        <dbReference type="ARBA" id="ARBA00006252"/>
    </source>
</evidence>
<dbReference type="Proteomes" id="UP000335415">
    <property type="component" value="Unassembled WGS sequence"/>
</dbReference>
<evidence type="ECO:0000313" key="4">
    <source>
        <dbReference type="EMBL" id="KAA9000734.1"/>
    </source>
</evidence>
<evidence type="ECO:0000259" key="3">
    <source>
        <dbReference type="Pfam" id="PF02525"/>
    </source>
</evidence>
<dbReference type="SUPFAM" id="SSF52218">
    <property type="entry name" value="Flavoproteins"/>
    <property type="match status" value="1"/>
</dbReference>
<dbReference type="AlphaFoldDB" id="A0A5J5G1X4"/>
<evidence type="ECO:0000256" key="2">
    <source>
        <dbReference type="ARBA" id="ARBA00023002"/>
    </source>
</evidence>
<comment type="similarity">
    <text evidence="1">Belongs to the NAD(P)H dehydrogenase (quinone) family.</text>
</comment>
<dbReference type="RefSeq" id="WP_150435001.1">
    <property type="nucleotide sequence ID" value="NZ_VYKJ01000004.1"/>
</dbReference>
<gene>
    <name evidence="4" type="ORF">FJU30_11045</name>
</gene>
<dbReference type="GO" id="GO:0003955">
    <property type="term" value="F:NAD(P)H dehydrogenase (quinone) activity"/>
    <property type="evidence" value="ECO:0007669"/>
    <property type="project" value="TreeGrafter"/>
</dbReference>
<dbReference type="OrthoDB" id="9798454at2"/>
<keyword evidence="2" id="KW-0560">Oxidoreductase</keyword>
<dbReference type="PANTHER" id="PTHR10204:SF34">
    <property type="entry name" value="NAD(P)H DEHYDROGENASE [QUINONE] 1 ISOFORM 1"/>
    <property type="match status" value="1"/>
</dbReference>
<dbReference type="InterPro" id="IPR051545">
    <property type="entry name" value="NAD(P)H_dehydrogenase_qn"/>
</dbReference>
<dbReference type="InterPro" id="IPR029039">
    <property type="entry name" value="Flavoprotein-like_sf"/>
</dbReference>
<dbReference type="InterPro" id="IPR003680">
    <property type="entry name" value="Flavodoxin_fold"/>
</dbReference>
<dbReference type="EMBL" id="VYKJ01000004">
    <property type="protein sequence ID" value="KAA9000734.1"/>
    <property type="molecule type" value="Genomic_DNA"/>
</dbReference>
<accession>A0A5J5G1X4</accession>
<protein>
    <submittedName>
        <fullName evidence="4">NAD(P)H-dependent oxidoreductase</fullName>
    </submittedName>
</protein>
<sequence length="260" mass="30254">MNVLIVTAHPEPNSFNAHLAAKASEVFCKEGCNVELINLYEENFDPCERKIHYQDRKNVKKFDPMQEQRHHWKAAKLPSEIKRHVELLKNTDVLILHFPFWWFGMPAILKGWMDRVFVYGGLYDSSHRHENGVMKGKRALLTVTAGASANACGHNGRDGNMRLMLWPPMQALQYIGFTILEPYLIYGVRGGLEDHDQMEQDLRLKKEVLNFENRLINLQAWPEVIFNKNDDFKEDMTLKPTAPEYSPFVCHCPDTWRANR</sequence>
<evidence type="ECO:0000313" key="5">
    <source>
        <dbReference type="Proteomes" id="UP000335415"/>
    </source>
</evidence>
<dbReference type="Gene3D" id="3.40.50.360">
    <property type="match status" value="1"/>
</dbReference>
<dbReference type="GO" id="GO:0005829">
    <property type="term" value="C:cytosol"/>
    <property type="evidence" value="ECO:0007669"/>
    <property type="project" value="TreeGrafter"/>
</dbReference>
<feature type="domain" description="Flavodoxin-like fold" evidence="3">
    <location>
        <begin position="1"/>
        <end position="202"/>
    </location>
</feature>
<comment type="caution">
    <text evidence="4">The sequence shown here is derived from an EMBL/GenBank/DDBJ whole genome shotgun (WGS) entry which is preliminary data.</text>
</comment>